<keyword evidence="4 9" id="KW-0677">Repeat</keyword>
<comment type="function">
    <text evidence="9">Participates actively in the response to hyperosmotic and heat shock by preventing the aggregation of stress-denatured proteins and by disaggregating proteins, also in an autonomous, DnaK-independent fashion. Unfolded proteins bind initially to DnaJ; upon interaction with the DnaJ-bound protein, DnaK hydrolyzes its bound ATP, resulting in the formation of a stable complex. GrpE releases ADP from DnaK; ATP binding to DnaK triggers the release of the substrate protein, thus completing the reaction cycle. Several rounds of ATP-dependent interactions between DnaJ, DnaK and GrpE are required for fully efficient folding. Also involved, together with DnaK and GrpE, in the DNA replication of plasmids through activation of initiation proteins.</text>
</comment>
<dbReference type="GO" id="GO:0006260">
    <property type="term" value="P:DNA replication"/>
    <property type="evidence" value="ECO:0007669"/>
    <property type="project" value="UniProtKB-KW"/>
</dbReference>
<protein>
    <recommendedName>
        <fullName evidence="9">Chaperone protein DnaJ</fullName>
    </recommendedName>
</protein>
<keyword evidence="7 9" id="KW-0346">Stress response</keyword>
<dbReference type="GO" id="GO:0051082">
    <property type="term" value="F:unfolded protein binding"/>
    <property type="evidence" value="ECO:0007669"/>
    <property type="project" value="UniProtKB-UniRule"/>
</dbReference>
<dbReference type="RefSeq" id="WP_197351692.1">
    <property type="nucleotide sequence ID" value="NZ_CP048882.1"/>
</dbReference>
<evidence type="ECO:0000256" key="2">
    <source>
        <dbReference type="ARBA" id="ARBA00022705"/>
    </source>
</evidence>
<keyword evidence="2 9" id="KW-0235">DNA replication</keyword>
<evidence type="ECO:0000256" key="3">
    <source>
        <dbReference type="ARBA" id="ARBA00022723"/>
    </source>
</evidence>
<dbReference type="InterPro" id="IPR036410">
    <property type="entry name" value="HSP_DnaJ_Cys-rich_dom_sf"/>
</dbReference>
<evidence type="ECO:0000259" key="11">
    <source>
        <dbReference type="PROSITE" id="PS50076"/>
    </source>
</evidence>
<evidence type="ECO:0000256" key="7">
    <source>
        <dbReference type="ARBA" id="ARBA00023016"/>
    </source>
</evidence>
<feature type="repeat" description="CXXCXGXG motif" evidence="9">
    <location>
        <begin position="228"/>
        <end position="235"/>
    </location>
</feature>
<evidence type="ECO:0000256" key="9">
    <source>
        <dbReference type="HAMAP-Rule" id="MF_01152"/>
    </source>
</evidence>
<dbReference type="PROSITE" id="PS00636">
    <property type="entry name" value="DNAJ_1"/>
    <property type="match status" value="1"/>
</dbReference>
<feature type="domain" description="J" evidence="11">
    <location>
        <begin position="10"/>
        <end position="75"/>
    </location>
</feature>
<dbReference type="CDD" id="cd10747">
    <property type="entry name" value="DnaJ_C"/>
    <property type="match status" value="1"/>
</dbReference>
<feature type="repeat" description="CXXCXGXG motif" evidence="9">
    <location>
        <begin position="214"/>
        <end position="221"/>
    </location>
</feature>
<dbReference type="FunFam" id="1.10.287.110:FF:000045">
    <property type="entry name" value="Molecular chaperone DnaJ"/>
    <property type="match status" value="1"/>
</dbReference>
<dbReference type="Proteomes" id="UP000595046">
    <property type="component" value="Chromosome"/>
</dbReference>
<sequence length="395" mass="40810">MSTKDFIEKDYYKVLGVPKDATEAEIKKAYRKLARENHPDANRGDAKAEERFKDASEAYDVLGDTKRRKEYDEARALFGNGGIRTGGPGGPGGAGGFNFDLNDLFGGGQPGGGGGAGGFGGGLGDVFGGLFNRGGAGTRTQPRRGQDIESEVTLSFTEAVDGATVPLRMSSSAACKACAGTGDKNGSPRVCPTCVGTGQVSRGGGGGFSLTDPCVDCKGRGLIAQDPCDTCKGSGRATSSRTMQVRIPAGVSDGQRIRLRGKGAPGERGGPHGDLYVVVHVDRHPVFGRRGDNLTVTVPVTYPEAALGGEIKVPTLGGPPVTLKLPPGTPSGRTMRARGKGAVRKDGTKGDLLVTIDVSVPQDLSEKAKGILESYRDATAAEDPRAALFKAAKGD</sequence>
<dbReference type="SUPFAM" id="SSF57938">
    <property type="entry name" value="DnaJ/Hsp40 cysteine-rich domain"/>
    <property type="match status" value="1"/>
</dbReference>
<dbReference type="InterPro" id="IPR018253">
    <property type="entry name" value="DnaJ_domain_CS"/>
</dbReference>
<keyword evidence="1 9" id="KW-0963">Cytoplasm</keyword>
<keyword evidence="14" id="KW-1185">Reference proteome</keyword>
<dbReference type="KEGG" id="sbat:G4Z16_17430"/>
<dbReference type="SMART" id="SM00271">
    <property type="entry name" value="DnaJ"/>
    <property type="match status" value="1"/>
</dbReference>
<evidence type="ECO:0000256" key="5">
    <source>
        <dbReference type="ARBA" id="ARBA00022771"/>
    </source>
</evidence>
<dbReference type="GO" id="GO:0031072">
    <property type="term" value="F:heat shock protein binding"/>
    <property type="evidence" value="ECO:0007669"/>
    <property type="project" value="InterPro"/>
</dbReference>
<dbReference type="Gene3D" id="1.10.287.110">
    <property type="entry name" value="DnaJ domain"/>
    <property type="match status" value="1"/>
</dbReference>
<gene>
    <name evidence="9 13" type="primary">dnaJ</name>
    <name evidence="13" type="ORF">G4Z16_17430</name>
</gene>
<evidence type="ECO:0000256" key="8">
    <source>
        <dbReference type="ARBA" id="ARBA00023186"/>
    </source>
</evidence>
<dbReference type="CDD" id="cd10719">
    <property type="entry name" value="DnaJ_zf"/>
    <property type="match status" value="1"/>
</dbReference>
<dbReference type="NCBIfam" id="NF010888">
    <property type="entry name" value="PRK14295.1"/>
    <property type="match status" value="1"/>
</dbReference>
<comment type="subunit">
    <text evidence="9">Homodimer.</text>
</comment>
<comment type="domain">
    <text evidence="9">The J domain is necessary and sufficient to stimulate DnaK ATPase activity. Zinc center 1 plays an important role in the autonomous, DnaK-independent chaperone activity of DnaJ. Zinc center 2 is essential for interaction with DnaK and for DnaJ activity.</text>
</comment>
<dbReference type="GO" id="GO:0008270">
    <property type="term" value="F:zinc ion binding"/>
    <property type="evidence" value="ECO:0007669"/>
    <property type="project" value="UniProtKB-UniRule"/>
</dbReference>
<dbReference type="NCBIfam" id="TIGR02349">
    <property type="entry name" value="DnaJ_bact"/>
    <property type="match status" value="1"/>
</dbReference>
<dbReference type="Pfam" id="PF00684">
    <property type="entry name" value="DnaJ_CXXCXGXG"/>
    <property type="match status" value="1"/>
</dbReference>
<dbReference type="InterPro" id="IPR001305">
    <property type="entry name" value="HSP_DnaJ_Cys-rich_dom"/>
</dbReference>
<dbReference type="CDD" id="cd06257">
    <property type="entry name" value="DnaJ"/>
    <property type="match status" value="1"/>
</dbReference>
<evidence type="ECO:0000313" key="13">
    <source>
        <dbReference type="EMBL" id="QPP07890.1"/>
    </source>
</evidence>
<dbReference type="InterPro" id="IPR002939">
    <property type="entry name" value="DnaJ_C"/>
</dbReference>
<feature type="binding site" evidence="9">
    <location>
        <position position="175"/>
    </location>
    <ligand>
        <name>Zn(2+)</name>
        <dbReference type="ChEBI" id="CHEBI:29105"/>
        <label>1</label>
    </ligand>
</feature>
<dbReference type="PROSITE" id="PS51188">
    <property type="entry name" value="ZF_CR"/>
    <property type="match status" value="1"/>
</dbReference>
<name>A0A7T1T7M2_9ACTN</name>
<reference evidence="14" key="1">
    <citation type="submission" date="2020-02" db="EMBL/GenBank/DDBJ databases">
        <title>Streptomyces sp. ASO4wet.</title>
        <authorList>
            <person name="Risdian C."/>
            <person name="Landwehr W."/>
            <person name="Schupp P."/>
            <person name="Wink J."/>
        </authorList>
    </citation>
    <scope>NUCLEOTIDE SEQUENCE [LARGE SCALE GENOMIC DNA]</scope>
    <source>
        <strain evidence="14">ASO4wet</strain>
    </source>
</reference>
<feature type="domain" description="CR-type" evidence="12">
    <location>
        <begin position="162"/>
        <end position="240"/>
    </location>
</feature>
<feature type="zinc finger region" description="CR-type" evidence="10">
    <location>
        <begin position="162"/>
        <end position="240"/>
    </location>
</feature>
<dbReference type="Pfam" id="PF00226">
    <property type="entry name" value="DnaJ"/>
    <property type="match status" value="1"/>
</dbReference>
<dbReference type="FunFam" id="2.60.260.20:FF:000005">
    <property type="entry name" value="Chaperone protein dnaJ 1, mitochondrial"/>
    <property type="match status" value="1"/>
</dbReference>
<comment type="similarity">
    <text evidence="9">Belongs to the DnaJ family.</text>
</comment>
<proteinExistence type="inferred from homology"/>
<feature type="binding site" evidence="9">
    <location>
        <position position="178"/>
    </location>
    <ligand>
        <name>Zn(2+)</name>
        <dbReference type="ChEBI" id="CHEBI:29105"/>
        <label>1</label>
    </ligand>
</feature>
<dbReference type="SUPFAM" id="SSF49493">
    <property type="entry name" value="HSP40/DnaJ peptide-binding domain"/>
    <property type="match status" value="2"/>
</dbReference>
<keyword evidence="6 9" id="KW-0862">Zinc</keyword>
<evidence type="ECO:0000256" key="1">
    <source>
        <dbReference type="ARBA" id="ARBA00022490"/>
    </source>
</evidence>
<feature type="binding site" evidence="9">
    <location>
        <position position="214"/>
    </location>
    <ligand>
        <name>Zn(2+)</name>
        <dbReference type="ChEBI" id="CHEBI:29105"/>
        <label>2</label>
    </ligand>
</feature>
<feature type="binding site" evidence="9">
    <location>
        <position position="217"/>
    </location>
    <ligand>
        <name>Zn(2+)</name>
        <dbReference type="ChEBI" id="CHEBI:29105"/>
        <label>2</label>
    </ligand>
</feature>
<evidence type="ECO:0000256" key="10">
    <source>
        <dbReference type="PROSITE-ProRule" id="PRU00546"/>
    </source>
</evidence>
<dbReference type="GO" id="GO:0009408">
    <property type="term" value="P:response to heat"/>
    <property type="evidence" value="ECO:0007669"/>
    <property type="project" value="InterPro"/>
</dbReference>
<dbReference type="Pfam" id="PF01556">
    <property type="entry name" value="DnaJ_C"/>
    <property type="match status" value="1"/>
</dbReference>
<dbReference type="InterPro" id="IPR001623">
    <property type="entry name" value="DnaJ_domain"/>
</dbReference>
<dbReference type="EMBL" id="CP048882">
    <property type="protein sequence ID" value="QPP07890.1"/>
    <property type="molecule type" value="Genomic_DNA"/>
</dbReference>
<evidence type="ECO:0000256" key="4">
    <source>
        <dbReference type="ARBA" id="ARBA00022737"/>
    </source>
</evidence>
<dbReference type="NCBIfam" id="NF008035">
    <property type="entry name" value="PRK10767.1"/>
    <property type="match status" value="1"/>
</dbReference>
<dbReference type="Gene3D" id="2.10.230.10">
    <property type="entry name" value="Heat shock protein DnaJ, cysteine-rich domain"/>
    <property type="match status" value="1"/>
</dbReference>
<feature type="binding site" evidence="9">
    <location>
        <position position="194"/>
    </location>
    <ligand>
        <name>Zn(2+)</name>
        <dbReference type="ChEBI" id="CHEBI:29105"/>
        <label>2</label>
    </ligand>
</feature>
<dbReference type="PRINTS" id="PR00625">
    <property type="entry name" value="JDOMAIN"/>
</dbReference>
<feature type="binding site" evidence="9">
    <location>
        <position position="228"/>
    </location>
    <ligand>
        <name>Zn(2+)</name>
        <dbReference type="ChEBI" id="CHEBI:29105"/>
        <label>1</label>
    </ligand>
</feature>
<accession>A0A7T1T7M2</accession>
<organism evidence="13 14">
    <name type="scientific">Streptomyces bathyalis</name>
    <dbReference type="NCBI Taxonomy" id="2710756"/>
    <lineage>
        <taxon>Bacteria</taxon>
        <taxon>Bacillati</taxon>
        <taxon>Actinomycetota</taxon>
        <taxon>Actinomycetes</taxon>
        <taxon>Kitasatosporales</taxon>
        <taxon>Streptomycetaceae</taxon>
        <taxon>Streptomyces</taxon>
    </lineage>
</organism>
<dbReference type="InterPro" id="IPR012724">
    <property type="entry name" value="DnaJ"/>
</dbReference>
<dbReference type="HAMAP" id="MF_01152">
    <property type="entry name" value="DnaJ"/>
    <property type="match status" value="1"/>
</dbReference>
<feature type="binding site" evidence="9">
    <location>
        <position position="231"/>
    </location>
    <ligand>
        <name>Zn(2+)</name>
        <dbReference type="ChEBI" id="CHEBI:29105"/>
        <label>1</label>
    </ligand>
</feature>
<dbReference type="SUPFAM" id="SSF46565">
    <property type="entry name" value="Chaperone J-domain"/>
    <property type="match status" value="1"/>
</dbReference>
<dbReference type="GO" id="GO:0005737">
    <property type="term" value="C:cytoplasm"/>
    <property type="evidence" value="ECO:0007669"/>
    <property type="project" value="UniProtKB-SubCell"/>
</dbReference>
<evidence type="ECO:0000256" key="6">
    <source>
        <dbReference type="ARBA" id="ARBA00022833"/>
    </source>
</evidence>
<dbReference type="GO" id="GO:0005524">
    <property type="term" value="F:ATP binding"/>
    <property type="evidence" value="ECO:0007669"/>
    <property type="project" value="InterPro"/>
</dbReference>
<comment type="cofactor">
    <cofactor evidence="9">
        <name>Zn(2+)</name>
        <dbReference type="ChEBI" id="CHEBI:29105"/>
    </cofactor>
    <text evidence="9">Binds 2 Zn(2+) ions per monomer.</text>
</comment>
<keyword evidence="5 9" id="KW-0863">Zinc-finger</keyword>
<dbReference type="PANTHER" id="PTHR43096">
    <property type="entry name" value="DNAJ HOMOLOG 1, MITOCHONDRIAL-RELATED"/>
    <property type="match status" value="1"/>
</dbReference>
<dbReference type="InterPro" id="IPR008971">
    <property type="entry name" value="HSP40/DnaJ_pept-bd"/>
</dbReference>
<dbReference type="InterPro" id="IPR036869">
    <property type="entry name" value="J_dom_sf"/>
</dbReference>
<evidence type="ECO:0000313" key="14">
    <source>
        <dbReference type="Proteomes" id="UP000595046"/>
    </source>
</evidence>
<dbReference type="GO" id="GO:0042026">
    <property type="term" value="P:protein refolding"/>
    <property type="evidence" value="ECO:0007669"/>
    <property type="project" value="TreeGrafter"/>
</dbReference>
<feature type="repeat" description="CXXCXGXG motif" evidence="9">
    <location>
        <begin position="191"/>
        <end position="198"/>
    </location>
</feature>
<dbReference type="Gene3D" id="2.60.260.20">
    <property type="entry name" value="Urease metallochaperone UreE, N-terminal domain"/>
    <property type="match status" value="2"/>
</dbReference>
<evidence type="ECO:0000259" key="12">
    <source>
        <dbReference type="PROSITE" id="PS51188"/>
    </source>
</evidence>
<comment type="subcellular location">
    <subcellularLocation>
        <location evidence="9">Cytoplasm</location>
    </subcellularLocation>
</comment>
<dbReference type="PANTHER" id="PTHR43096:SF54">
    <property type="entry name" value="CHAPERONE PROTEIN DNAJ 1"/>
    <property type="match status" value="1"/>
</dbReference>
<keyword evidence="3 9" id="KW-0479">Metal-binding</keyword>
<feature type="repeat" description="CXXCXGXG motif" evidence="9">
    <location>
        <begin position="175"/>
        <end position="182"/>
    </location>
</feature>
<keyword evidence="8 9" id="KW-0143">Chaperone</keyword>
<dbReference type="AlphaFoldDB" id="A0A7T1T7M2"/>
<dbReference type="PROSITE" id="PS50076">
    <property type="entry name" value="DNAJ_2"/>
    <property type="match status" value="1"/>
</dbReference>
<feature type="binding site" evidence="9">
    <location>
        <position position="191"/>
    </location>
    <ligand>
        <name>Zn(2+)</name>
        <dbReference type="ChEBI" id="CHEBI:29105"/>
        <label>2</label>
    </ligand>
</feature>